<accession>A0A1W1C7G6</accession>
<keyword evidence="2" id="KW-0378">Hydrolase</keyword>
<dbReference type="InterPro" id="IPR000286">
    <property type="entry name" value="HDACs"/>
</dbReference>
<dbReference type="GO" id="GO:0047611">
    <property type="term" value="F:acetylspermidine deacetylase activity"/>
    <property type="evidence" value="ECO:0007669"/>
    <property type="project" value="UniProtKB-EC"/>
</dbReference>
<protein>
    <submittedName>
        <fullName evidence="2">Acetylspermidine deacetylase Deacetylases, including yeast histone deacetylase and acetoin utilization protein</fullName>
        <ecNumber evidence="2">3.5.1.48</ecNumber>
    </submittedName>
</protein>
<proteinExistence type="predicted"/>
<dbReference type="Gene3D" id="3.40.800.20">
    <property type="entry name" value="Histone deacetylase domain"/>
    <property type="match status" value="1"/>
</dbReference>
<gene>
    <name evidence="2" type="ORF">MNB_SV-6-1012</name>
</gene>
<dbReference type="GO" id="GO:0004407">
    <property type="term" value="F:histone deacetylase activity"/>
    <property type="evidence" value="ECO:0007669"/>
    <property type="project" value="TreeGrafter"/>
</dbReference>
<dbReference type="InterPro" id="IPR023696">
    <property type="entry name" value="Ureohydrolase_dom_sf"/>
</dbReference>
<dbReference type="CDD" id="cd09992">
    <property type="entry name" value="HDAC_classII"/>
    <property type="match status" value="1"/>
</dbReference>
<dbReference type="AlphaFoldDB" id="A0A1W1C7G6"/>
<dbReference type="GO" id="GO:0040029">
    <property type="term" value="P:epigenetic regulation of gene expression"/>
    <property type="evidence" value="ECO:0007669"/>
    <property type="project" value="TreeGrafter"/>
</dbReference>
<dbReference type="PRINTS" id="PR01270">
    <property type="entry name" value="HDASUPER"/>
</dbReference>
<evidence type="ECO:0000259" key="1">
    <source>
        <dbReference type="Pfam" id="PF00850"/>
    </source>
</evidence>
<organism evidence="2">
    <name type="scientific">hydrothermal vent metagenome</name>
    <dbReference type="NCBI Taxonomy" id="652676"/>
    <lineage>
        <taxon>unclassified sequences</taxon>
        <taxon>metagenomes</taxon>
        <taxon>ecological metagenomes</taxon>
    </lineage>
</organism>
<dbReference type="PANTHER" id="PTHR10625:SF10">
    <property type="entry name" value="HISTONE DEACETYLASE HDAC1"/>
    <property type="match status" value="1"/>
</dbReference>
<feature type="domain" description="Histone deacetylase" evidence="1">
    <location>
        <begin position="21"/>
        <end position="301"/>
    </location>
</feature>
<dbReference type="PANTHER" id="PTHR10625">
    <property type="entry name" value="HISTONE DEACETYLASE HDAC1-RELATED"/>
    <property type="match status" value="1"/>
</dbReference>
<dbReference type="EMBL" id="FPHC01000064">
    <property type="protein sequence ID" value="SFV61707.1"/>
    <property type="molecule type" value="Genomic_DNA"/>
</dbReference>
<sequence>MRRVAYVSDPIYLKHNTGISHPESAQRLRAVERAIEPLMDRVIKISPISVSEDIIRKVHTQSHIDKIEMASSGEIAIDPDTICSSDSYDAALMAVGAGVVAVDGIKRGEFDRAFCAVRPPGHHATPTDAMGFCLFNNIAITARYAQSQGYERVMIVDFDVHHGNGTQDTFWEDSSVMYFSSHQAYTYPGSGDESEIGEGKGRGYTSNHPMMPDSGDRELLEIYRDELPQVFEKFDPDILLVSAGYDLHESDPLASLHVTTDGISKMVREILSQSDIPSIFMLEGGYDPVALGENVKITIEEMMIS</sequence>
<evidence type="ECO:0000313" key="2">
    <source>
        <dbReference type="EMBL" id="SFV61707.1"/>
    </source>
</evidence>
<dbReference type="InterPro" id="IPR023801">
    <property type="entry name" value="His_deacetylse_dom"/>
</dbReference>
<reference evidence="2" key="1">
    <citation type="submission" date="2016-10" db="EMBL/GenBank/DDBJ databases">
        <authorList>
            <person name="de Groot N.N."/>
        </authorList>
    </citation>
    <scope>NUCLEOTIDE SEQUENCE</scope>
</reference>
<name>A0A1W1C7G6_9ZZZZ</name>
<dbReference type="Pfam" id="PF00850">
    <property type="entry name" value="Hist_deacetyl"/>
    <property type="match status" value="1"/>
</dbReference>
<dbReference type="InterPro" id="IPR037138">
    <property type="entry name" value="His_deacetylse_dom_sf"/>
</dbReference>
<dbReference type="SUPFAM" id="SSF52768">
    <property type="entry name" value="Arginase/deacetylase"/>
    <property type="match status" value="1"/>
</dbReference>
<dbReference type="EC" id="3.5.1.48" evidence="2"/>